<dbReference type="NCBIfam" id="TIGR01549">
    <property type="entry name" value="HAD-SF-IA-v1"/>
    <property type="match status" value="1"/>
</dbReference>
<dbReference type="InterPro" id="IPR036412">
    <property type="entry name" value="HAD-like_sf"/>
</dbReference>
<dbReference type="InterPro" id="IPR006439">
    <property type="entry name" value="HAD-SF_hydro_IA"/>
</dbReference>
<dbReference type="EMBL" id="QPJJ01000002">
    <property type="protein sequence ID" value="RCW76905.1"/>
    <property type="molecule type" value="Genomic_DNA"/>
</dbReference>
<dbReference type="SFLD" id="SFLDS00003">
    <property type="entry name" value="Haloacid_Dehalogenase"/>
    <property type="match status" value="1"/>
</dbReference>
<gene>
    <name evidence="5" type="ORF">DFR57_102180</name>
</gene>
<dbReference type="PANTHER" id="PTHR46470">
    <property type="entry name" value="N-ACYLNEURAMINATE-9-PHOSPHATASE"/>
    <property type="match status" value="1"/>
</dbReference>
<dbReference type="Pfam" id="PF00702">
    <property type="entry name" value="Hydrolase"/>
    <property type="match status" value="1"/>
</dbReference>
<sequence>MIETIVFDVDDTLYDQLGPFRTATLKLFPEQIKEGHIPKFYLSNRKYSDIAFDRAVRGEITQRDLQIYRVKEACREFGFTIDDEKAMEFQQTYVGAQKEIEVDPVMVKLLDKFLAQGKQLAVLTNGESNHQMMKIKQLRLNRWFPEENLFISGSVGHAKPTIEIFNHLENKLNLNKEKTMFIGDSFENDVVGAKNAGWKAIWLNRRQHPVPTNAFQADYTISESSEVLNIFE</sequence>
<dbReference type="SFLD" id="SFLDG01129">
    <property type="entry name" value="C1.5:_HAD__Beta-PGM__Phosphata"/>
    <property type="match status" value="1"/>
</dbReference>
<dbReference type="Gene3D" id="3.40.50.1000">
    <property type="entry name" value="HAD superfamily/HAD-like"/>
    <property type="match status" value="1"/>
</dbReference>
<comment type="cofactor">
    <cofactor evidence="1">
        <name>Mg(2+)</name>
        <dbReference type="ChEBI" id="CHEBI:18420"/>
    </cofactor>
</comment>
<keyword evidence="3 5" id="KW-0378">Hydrolase</keyword>
<evidence type="ECO:0000256" key="2">
    <source>
        <dbReference type="ARBA" id="ARBA00022723"/>
    </source>
</evidence>
<proteinExistence type="predicted"/>
<dbReference type="Gene3D" id="1.20.120.710">
    <property type="entry name" value="Haloacid dehalogenase hydrolase-like domain"/>
    <property type="match status" value="1"/>
</dbReference>
<dbReference type="PRINTS" id="PR00413">
    <property type="entry name" value="HADHALOGNASE"/>
</dbReference>
<dbReference type="SUPFAM" id="SSF56784">
    <property type="entry name" value="HAD-like"/>
    <property type="match status" value="1"/>
</dbReference>
<reference evidence="5 6" key="1">
    <citation type="submission" date="2018-07" db="EMBL/GenBank/DDBJ databases">
        <title>Genomic Encyclopedia of Type Strains, Phase IV (KMG-IV): sequencing the most valuable type-strain genomes for metagenomic binning, comparative biology and taxonomic classification.</title>
        <authorList>
            <person name="Goeker M."/>
        </authorList>
    </citation>
    <scope>NUCLEOTIDE SEQUENCE [LARGE SCALE GENOMIC DNA]</scope>
    <source>
        <strain evidence="5 6">DSM 27696</strain>
    </source>
</reference>
<dbReference type="AlphaFoldDB" id="A0A368Y9W1"/>
<dbReference type="PANTHER" id="PTHR46470:SF2">
    <property type="entry name" value="GLYCERALDEHYDE 3-PHOSPHATE PHOSPHATASE"/>
    <property type="match status" value="1"/>
</dbReference>
<keyword evidence="6" id="KW-1185">Reference proteome</keyword>
<keyword evidence="4" id="KW-0460">Magnesium</keyword>
<dbReference type="NCBIfam" id="TIGR01509">
    <property type="entry name" value="HAD-SF-IA-v3"/>
    <property type="match status" value="1"/>
</dbReference>
<organism evidence="5 6">
    <name type="scientific">Saliterribacillus persicus</name>
    <dbReference type="NCBI Taxonomy" id="930114"/>
    <lineage>
        <taxon>Bacteria</taxon>
        <taxon>Bacillati</taxon>
        <taxon>Bacillota</taxon>
        <taxon>Bacilli</taxon>
        <taxon>Bacillales</taxon>
        <taxon>Bacillaceae</taxon>
        <taxon>Saliterribacillus</taxon>
    </lineage>
</organism>
<evidence type="ECO:0000313" key="6">
    <source>
        <dbReference type="Proteomes" id="UP000252585"/>
    </source>
</evidence>
<dbReference type="InterPro" id="IPR051400">
    <property type="entry name" value="HAD-like_hydrolase"/>
</dbReference>
<evidence type="ECO:0000313" key="5">
    <source>
        <dbReference type="EMBL" id="RCW76905.1"/>
    </source>
</evidence>
<dbReference type="GO" id="GO:0046872">
    <property type="term" value="F:metal ion binding"/>
    <property type="evidence" value="ECO:0007669"/>
    <property type="project" value="UniProtKB-KW"/>
</dbReference>
<evidence type="ECO:0000256" key="3">
    <source>
        <dbReference type="ARBA" id="ARBA00022801"/>
    </source>
</evidence>
<evidence type="ECO:0000256" key="4">
    <source>
        <dbReference type="ARBA" id="ARBA00022842"/>
    </source>
</evidence>
<dbReference type="InterPro" id="IPR023214">
    <property type="entry name" value="HAD_sf"/>
</dbReference>
<dbReference type="Proteomes" id="UP000252585">
    <property type="component" value="Unassembled WGS sequence"/>
</dbReference>
<evidence type="ECO:0000256" key="1">
    <source>
        <dbReference type="ARBA" id="ARBA00001946"/>
    </source>
</evidence>
<dbReference type="RefSeq" id="WP_245937369.1">
    <property type="nucleotide sequence ID" value="NZ_QPJJ01000002.1"/>
</dbReference>
<dbReference type="GO" id="GO:0044281">
    <property type="term" value="P:small molecule metabolic process"/>
    <property type="evidence" value="ECO:0007669"/>
    <property type="project" value="UniProtKB-ARBA"/>
</dbReference>
<protein>
    <submittedName>
        <fullName evidence="5">Putative hydrolase of the HAD superfamily</fullName>
    </submittedName>
</protein>
<name>A0A368Y9W1_9BACI</name>
<keyword evidence="2" id="KW-0479">Metal-binding</keyword>
<comment type="caution">
    <text evidence="5">The sequence shown here is derived from an EMBL/GenBank/DDBJ whole genome shotgun (WGS) entry which is preliminary data.</text>
</comment>
<accession>A0A368Y9W1</accession>
<dbReference type="GO" id="GO:0016791">
    <property type="term" value="F:phosphatase activity"/>
    <property type="evidence" value="ECO:0007669"/>
    <property type="project" value="TreeGrafter"/>
</dbReference>